<evidence type="ECO:0000259" key="3">
    <source>
        <dbReference type="Pfam" id="PF20803"/>
    </source>
</evidence>
<dbReference type="AlphaFoldDB" id="A0A7H0IQ14"/>
<feature type="domain" description="Transcriptional repressor PaaX-like N-terminal" evidence="1">
    <location>
        <begin position="33"/>
        <end position="96"/>
    </location>
</feature>
<reference evidence="4 5" key="1">
    <citation type="submission" date="2020-08" db="EMBL/GenBank/DDBJ databases">
        <title>A novel species.</title>
        <authorList>
            <person name="Gao J."/>
        </authorList>
    </citation>
    <scope>NUCLEOTIDE SEQUENCE [LARGE SCALE GENOMIC DNA]</scope>
    <source>
        <strain evidence="4 5">CRXT-G-22</strain>
    </source>
</reference>
<dbReference type="InterPro" id="IPR013225">
    <property type="entry name" value="PaaX_C"/>
</dbReference>
<dbReference type="PANTHER" id="PTHR30319:SF1">
    <property type="entry name" value="TRANSCRIPTIONAL REPRESSOR PAAX"/>
    <property type="match status" value="1"/>
</dbReference>
<dbReference type="EMBL" id="CP060828">
    <property type="protein sequence ID" value="QNP74880.1"/>
    <property type="molecule type" value="Genomic_DNA"/>
</dbReference>
<evidence type="ECO:0000259" key="1">
    <source>
        <dbReference type="Pfam" id="PF07848"/>
    </source>
</evidence>
<dbReference type="InterPro" id="IPR048846">
    <property type="entry name" value="PaaX-like_central"/>
</dbReference>
<evidence type="ECO:0000313" key="4">
    <source>
        <dbReference type="EMBL" id="QNP74880.1"/>
    </source>
</evidence>
<feature type="domain" description="Transcriptional repressor PaaX-like central Cas2-like" evidence="3">
    <location>
        <begin position="117"/>
        <end position="194"/>
    </location>
</feature>
<dbReference type="Gene3D" id="3.30.70.2650">
    <property type="match status" value="1"/>
</dbReference>
<dbReference type="InterPro" id="IPR036388">
    <property type="entry name" value="WH-like_DNA-bd_sf"/>
</dbReference>
<dbReference type="Pfam" id="PF07848">
    <property type="entry name" value="PaaX"/>
    <property type="match status" value="1"/>
</dbReference>
<dbReference type="KEGG" id="sroi:IAG44_39280"/>
<evidence type="ECO:0000313" key="5">
    <source>
        <dbReference type="Proteomes" id="UP000516052"/>
    </source>
</evidence>
<feature type="domain" description="Transcriptional repressor PaaX-like C-terminal" evidence="2">
    <location>
        <begin position="202"/>
        <end position="290"/>
    </location>
</feature>
<name>A0A7H0IQ14_9ACTN</name>
<proteinExistence type="predicted"/>
<protein>
    <submittedName>
        <fullName evidence="4">PaaX family transcriptional regulator</fullName>
    </submittedName>
</protein>
<dbReference type="Pfam" id="PF20803">
    <property type="entry name" value="PaaX_M"/>
    <property type="match status" value="1"/>
</dbReference>
<evidence type="ECO:0000259" key="2">
    <source>
        <dbReference type="Pfam" id="PF08223"/>
    </source>
</evidence>
<dbReference type="Gene3D" id="1.20.58.1460">
    <property type="match status" value="1"/>
</dbReference>
<accession>A0A7H0IQ14</accession>
<dbReference type="Gene3D" id="1.10.10.10">
    <property type="entry name" value="Winged helix-like DNA-binding domain superfamily/Winged helix DNA-binding domain"/>
    <property type="match status" value="1"/>
</dbReference>
<dbReference type="RefSeq" id="WP_187751803.1">
    <property type="nucleotide sequence ID" value="NZ_CP060828.1"/>
</dbReference>
<dbReference type="Pfam" id="PF08223">
    <property type="entry name" value="PaaX_C"/>
    <property type="match status" value="1"/>
</dbReference>
<dbReference type="PANTHER" id="PTHR30319">
    <property type="entry name" value="PHENYLACETIC ACID REGULATOR-RELATED TRANSCRIPTIONAL REPRESSOR"/>
    <property type="match status" value="1"/>
</dbReference>
<gene>
    <name evidence="4" type="ORF">IAG44_39280</name>
</gene>
<organism evidence="4 5">
    <name type="scientific">Streptomyces roseirectus</name>
    <dbReference type="NCBI Taxonomy" id="2768066"/>
    <lineage>
        <taxon>Bacteria</taxon>
        <taxon>Bacillati</taxon>
        <taxon>Actinomycetota</taxon>
        <taxon>Actinomycetes</taxon>
        <taxon>Kitasatosporales</taxon>
        <taxon>Streptomycetaceae</taxon>
        <taxon>Streptomyces</taxon>
    </lineage>
</organism>
<dbReference type="InterPro" id="IPR012906">
    <property type="entry name" value="PaaX-like_N"/>
</dbReference>
<dbReference type="GO" id="GO:0006351">
    <property type="term" value="P:DNA-templated transcription"/>
    <property type="evidence" value="ECO:0007669"/>
    <property type="project" value="TreeGrafter"/>
</dbReference>
<sequence length="338" mass="36616">MANLSHHEEIFSGDGTGPIRLPRRQADASPAGLAVTLIADYTFPARAWLPAAAIVTLLGEFDVADGAARTTISRLVRRGVLEGSRRGRYSTYRLTPEAAVDLWSGGASIATFTTQPDSWDGWWTLVAFSVPERESTRRRALRTALRWRGYAPLYDAVWASPHPLTPKGRAELADLALGAMTVFRARQVDLETEANRNPVAAWDLSGIADQYEIFIRRWSGLLPRIGAGGVTGAAAVRARTEVMNTYRHFPVLDPLLPVELLPADWPRSRAREVCVAVYDGLAHPAQEHVRSVAARSADGPHLGISAHTIAGMSAGIGHSRGLMADDPTATSEGLSRND</sequence>
<keyword evidence="5" id="KW-1185">Reference proteome</keyword>
<dbReference type="Proteomes" id="UP000516052">
    <property type="component" value="Chromosome"/>
</dbReference>